<evidence type="ECO:0000313" key="2">
    <source>
        <dbReference type="Proteomes" id="UP001163046"/>
    </source>
</evidence>
<accession>A0A9X0CKD0</accession>
<reference evidence="1" key="1">
    <citation type="submission" date="2023-01" db="EMBL/GenBank/DDBJ databases">
        <title>Genome assembly of the deep-sea coral Lophelia pertusa.</title>
        <authorList>
            <person name="Herrera S."/>
            <person name="Cordes E."/>
        </authorList>
    </citation>
    <scope>NUCLEOTIDE SEQUENCE</scope>
    <source>
        <strain evidence="1">USNM1676648</strain>
        <tissue evidence="1">Polyp</tissue>
    </source>
</reference>
<dbReference type="AlphaFoldDB" id="A0A9X0CKD0"/>
<keyword evidence="2" id="KW-1185">Reference proteome</keyword>
<name>A0A9X0CKD0_9CNID</name>
<dbReference type="EMBL" id="MU827311">
    <property type="protein sequence ID" value="KAJ7360086.1"/>
    <property type="molecule type" value="Genomic_DNA"/>
</dbReference>
<evidence type="ECO:0000313" key="1">
    <source>
        <dbReference type="EMBL" id="KAJ7360086.1"/>
    </source>
</evidence>
<organism evidence="1 2">
    <name type="scientific">Desmophyllum pertusum</name>
    <dbReference type="NCBI Taxonomy" id="174260"/>
    <lineage>
        <taxon>Eukaryota</taxon>
        <taxon>Metazoa</taxon>
        <taxon>Cnidaria</taxon>
        <taxon>Anthozoa</taxon>
        <taxon>Hexacorallia</taxon>
        <taxon>Scleractinia</taxon>
        <taxon>Caryophylliina</taxon>
        <taxon>Caryophylliidae</taxon>
        <taxon>Desmophyllum</taxon>
    </lineage>
</organism>
<sequence>MSERLYDKYAAVRDYVNKGKLPKTKEETLAIADVFHNHEDNADVSEANEHADEVQCLTALSHPWKERREALRSQRALCREVLRRLIEPNLIKIDKKHLKRLRKKKTMSENSILNNKYFQEYMLVSSKDWNKLQSQQEENQTGGASAEGLDADLARVNHSKMQQLQQKQINTARANVEANTATKTLQENILEQQKKKTTKLEEILTENEKGKLLLNLDDSDEKDEMDVKEGMNDGEEEEEVQGILSRMSSSLLSMLSPKNRLQKNHKCDISRTTMGRPDLIFKARRKLKPAILKPKMKHVKKVDPLNKFKKRGLGPLKEFFKKELFEREELYQNEAGGNPKYLFQLQNNREYGLLSKFLQLLRRRELRAFFVLLATCREHSREKILNNWKSSKARPSYFAFFPKNDRHFLPTPAEIWELYKPPNNEQSVESLCINSHFEFFTTQKEKEEYLKLYGIEGVLQPEPSFFLDEVQRKQFVYECGSFYKQLAGELAFKEKPENPYSFPEELTDKEINEAFDSTFF</sequence>
<protein>
    <submittedName>
        <fullName evidence="1">Uncharacterized protein</fullName>
    </submittedName>
</protein>
<dbReference type="Proteomes" id="UP001163046">
    <property type="component" value="Unassembled WGS sequence"/>
</dbReference>
<comment type="caution">
    <text evidence="1">The sequence shown here is derived from an EMBL/GenBank/DDBJ whole genome shotgun (WGS) entry which is preliminary data.</text>
</comment>
<proteinExistence type="predicted"/>
<gene>
    <name evidence="1" type="ORF">OS493_018070</name>
</gene>